<dbReference type="Proteomes" id="UP001054252">
    <property type="component" value="Unassembled WGS sequence"/>
</dbReference>
<evidence type="ECO:0008006" key="3">
    <source>
        <dbReference type="Google" id="ProtNLM"/>
    </source>
</evidence>
<gene>
    <name evidence="1" type="ORF">SLEP1_g5626</name>
</gene>
<dbReference type="EMBL" id="BPVZ01000005">
    <property type="protein sequence ID" value="GKU91811.1"/>
    <property type="molecule type" value="Genomic_DNA"/>
</dbReference>
<evidence type="ECO:0000313" key="2">
    <source>
        <dbReference type="Proteomes" id="UP001054252"/>
    </source>
</evidence>
<accession>A0AAV5HWW4</accession>
<comment type="caution">
    <text evidence="1">The sequence shown here is derived from an EMBL/GenBank/DDBJ whole genome shotgun (WGS) entry which is preliminary data.</text>
</comment>
<name>A0AAV5HWW4_9ROSI</name>
<keyword evidence="2" id="KW-1185">Reference proteome</keyword>
<organism evidence="1 2">
    <name type="scientific">Rubroshorea leprosula</name>
    <dbReference type="NCBI Taxonomy" id="152421"/>
    <lineage>
        <taxon>Eukaryota</taxon>
        <taxon>Viridiplantae</taxon>
        <taxon>Streptophyta</taxon>
        <taxon>Embryophyta</taxon>
        <taxon>Tracheophyta</taxon>
        <taxon>Spermatophyta</taxon>
        <taxon>Magnoliopsida</taxon>
        <taxon>eudicotyledons</taxon>
        <taxon>Gunneridae</taxon>
        <taxon>Pentapetalae</taxon>
        <taxon>rosids</taxon>
        <taxon>malvids</taxon>
        <taxon>Malvales</taxon>
        <taxon>Dipterocarpaceae</taxon>
        <taxon>Rubroshorea</taxon>
    </lineage>
</organism>
<reference evidence="1 2" key="1">
    <citation type="journal article" date="2021" name="Commun. Biol.">
        <title>The genome of Shorea leprosula (Dipterocarpaceae) highlights the ecological relevance of drought in aseasonal tropical rainforests.</title>
        <authorList>
            <person name="Ng K.K.S."/>
            <person name="Kobayashi M.J."/>
            <person name="Fawcett J.A."/>
            <person name="Hatakeyama M."/>
            <person name="Paape T."/>
            <person name="Ng C.H."/>
            <person name="Ang C.C."/>
            <person name="Tnah L.H."/>
            <person name="Lee C.T."/>
            <person name="Nishiyama T."/>
            <person name="Sese J."/>
            <person name="O'Brien M.J."/>
            <person name="Copetti D."/>
            <person name="Mohd Noor M.I."/>
            <person name="Ong R.C."/>
            <person name="Putra M."/>
            <person name="Sireger I.Z."/>
            <person name="Indrioko S."/>
            <person name="Kosugi Y."/>
            <person name="Izuno A."/>
            <person name="Isagi Y."/>
            <person name="Lee S.L."/>
            <person name="Shimizu K.K."/>
        </authorList>
    </citation>
    <scope>NUCLEOTIDE SEQUENCE [LARGE SCALE GENOMIC DNA]</scope>
    <source>
        <strain evidence="1">214</strain>
    </source>
</reference>
<protein>
    <recommendedName>
        <fullName evidence="3">Transposase</fullName>
    </recommendedName>
</protein>
<evidence type="ECO:0000313" key="1">
    <source>
        <dbReference type="EMBL" id="GKU91811.1"/>
    </source>
</evidence>
<proteinExistence type="predicted"/>
<dbReference type="AlphaFoldDB" id="A0AAV5HWW4"/>
<sequence>MEDFVTAVAENCQNFDHLVENDYQPLKDNFVEKKSCLVEGFVLMEAWVVVAANCRNPHNSFGDYQLL</sequence>